<dbReference type="AlphaFoldDB" id="A0A3M7P0X2"/>
<organism evidence="1 2">
    <name type="scientific">Brachionus plicatilis</name>
    <name type="common">Marine rotifer</name>
    <name type="synonym">Brachionus muelleri</name>
    <dbReference type="NCBI Taxonomy" id="10195"/>
    <lineage>
        <taxon>Eukaryota</taxon>
        <taxon>Metazoa</taxon>
        <taxon>Spiralia</taxon>
        <taxon>Gnathifera</taxon>
        <taxon>Rotifera</taxon>
        <taxon>Eurotatoria</taxon>
        <taxon>Monogononta</taxon>
        <taxon>Pseudotrocha</taxon>
        <taxon>Ploima</taxon>
        <taxon>Brachionidae</taxon>
        <taxon>Brachionus</taxon>
    </lineage>
</organism>
<sequence length="147" mass="16709">MKDNLASNIYDKLFDFRKINQIRSSDGVFYDNVASPIATNVNSVQQVRNLKNPVMSSLGLGFNETDNFYFVDTSSSSSNYSSYNKFTFSECGSVKFSTIGSKISKKSKINRSKSLVLKKTRNLDILKQNYIESNQVIYYPSQAYNKL</sequence>
<gene>
    <name evidence="1" type="ORF">BpHYR1_005689</name>
</gene>
<dbReference type="Proteomes" id="UP000276133">
    <property type="component" value="Unassembled WGS sequence"/>
</dbReference>
<accession>A0A3M7P0X2</accession>
<protein>
    <submittedName>
        <fullName evidence="1">Uncharacterized protein</fullName>
    </submittedName>
</protein>
<name>A0A3M7P0X2_BRAPC</name>
<comment type="caution">
    <text evidence="1">The sequence shown here is derived from an EMBL/GenBank/DDBJ whole genome shotgun (WGS) entry which is preliminary data.</text>
</comment>
<evidence type="ECO:0000313" key="1">
    <source>
        <dbReference type="EMBL" id="RMZ92825.1"/>
    </source>
</evidence>
<reference evidence="1 2" key="1">
    <citation type="journal article" date="2018" name="Sci. Rep.">
        <title>Genomic signatures of local adaptation to the degree of environmental predictability in rotifers.</title>
        <authorList>
            <person name="Franch-Gras L."/>
            <person name="Hahn C."/>
            <person name="Garcia-Roger E.M."/>
            <person name="Carmona M.J."/>
            <person name="Serra M."/>
            <person name="Gomez A."/>
        </authorList>
    </citation>
    <scope>NUCLEOTIDE SEQUENCE [LARGE SCALE GENOMIC DNA]</scope>
    <source>
        <strain evidence="1">HYR1</strain>
    </source>
</reference>
<dbReference type="EMBL" id="REGN01014283">
    <property type="protein sequence ID" value="RMZ92825.1"/>
    <property type="molecule type" value="Genomic_DNA"/>
</dbReference>
<proteinExistence type="predicted"/>
<evidence type="ECO:0000313" key="2">
    <source>
        <dbReference type="Proteomes" id="UP000276133"/>
    </source>
</evidence>
<keyword evidence="2" id="KW-1185">Reference proteome</keyword>
<feature type="non-terminal residue" evidence="1">
    <location>
        <position position="147"/>
    </location>
</feature>